<dbReference type="AlphaFoldDB" id="A0A2S2QD63"/>
<dbReference type="EMBL" id="GGMS01006474">
    <property type="protein sequence ID" value="MBY75677.1"/>
    <property type="molecule type" value="Transcribed_RNA"/>
</dbReference>
<proteinExistence type="predicted"/>
<gene>
    <name evidence="1" type="ORF">g.185653</name>
</gene>
<reference evidence="1" key="1">
    <citation type="submission" date="2018-04" db="EMBL/GenBank/DDBJ databases">
        <title>Transcriptome assembly of Sipha flava.</title>
        <authorList>
            <person name="Scully E.D."/>
            <person name="Geib S.M."/>
            <person name="Palmer N.A."/>
            <person name="Koch K."/>
            <person name="Bradshaw J."/>
            <person name="Heng-Moss T."/>
            <person name="Sarath G."/>
        </authorList>
    </citation>
    <scope>NUCLEOTIDE SEQUENCE</scope>
</reference>
<accession>A0A2S2QD63</accession>
<protein>
    <submittedName>
        <fullName evidence="1">Uncharacterized protein</fullName>
    </submittedName>
</protein>
<name>A0A2S2QD63_9HEMI</name>
<sequence>MTLFVVCRFEWPHYTHTLTHTRTCSGKCIPFTSTNWLRINSKSSDVGECPIKSTIHGVEGEKSVLLTGNAIYSIVRTIGFQSLQIFSANSRVSYSIHRLNYTIYIPYNTVHWYNTK</sequence>
<organism evidence="1">
    <name type="scientific">Sipha flava</name>
    <name type="common">yellow sugarcane aphid</name>
    <dbReference type="NCBI Taxonomy" id="143950"/>
    <lineage>
        <taxon>Eukaryota</taxon>
        <taxon>Metazoa</taxon>
        <taxon>Ecdysozoa</taxon>
        <taxon>Arthropoda</taxon>
        <taxon>Hexapoda</taxon>
        <taxon>Insecta</taxon>
        <taxon>Pterygota</taxon>
        <taxon>Neoptera</taxon>
        <taxon>Paraneoptera</taxon>
        <taxon>Hemiptera</taxon>
        <taxon>Sternorrhyncha</taxon>
        <taxon>Aphidomorpha</taxon>
        <taxon>Aphidoidea</taxon>
        <taxon>Aphididae</taxon>
        <taxon>Sipha</taxon>
    </lineage>
</organism>
<evidence type="ECO:0000313" key="1">
    <source>
        <dbReference type="EMBL" id="MBY75677.1"/>
    </source>
</evidence>